<evidence type="ECO:0000313" key="5">
    <source>
        <dbReference type="Proteomes" id="UP000292927"/>
    </source>
</evidence>
<dbReference type="Pfam" id="PF01557">
    <property type="entry name" value="FAA_hydrolase"/>
    <property type="match status" value="1"/>
</dbReference>
<sequence>MRLITFIHDNKEQPGVLSCCGKIVYPAAAFGLPYPTMNQLIEAITPEERRALEQAETSGVPGIPFEEVSLEAPIPIPRQDVICLGINYMAHAEESARFKSEAFGGERPYAVYFSKRVNRAVAPGGYIESHPGLVGQLDYEAELAVVIGKACRNIKPEEAREYVFGYTVLNDVSAREIQTRHNQWYFGKSLDGFTPMGPCILTADEVPYPPKLQVQSYVNGELRQDGNSSLLIFGLDHIISELSAGMTLLPGTIISTGTPAGAGMGFTPPRFLTSGDVVECRVEQVGSIINTVR</sequence>
<evidence type="ECO:0000313" key="4">
    <source>
        <dbReference type="EMBL" id="RZT02686.1"/>
    </source>
</evidence>
<dbReference type="AlphaFoldDB" id="A0A4Q7PQU0"/>
<dbReference type="FunFam" id="3.90.850.10:FF:000002">
    <property type="entry name" value="2-hydroxyhepta-2,4-diene-1,7-dioate isomerase"/>
    <property type="match status" value="1"/>
</dbReference>
<keyword evidence="5" id="KW-1185">Reference proteome</keyword>
<dbReference type="Gene3D" id="3.90.850.10">
    <property type="entry name" value="Fumarylacetoacetase-like, C-terminal domain"/>
    <property type="match status" value="1"/>
</dbReference>
<dbReference type="InterPro" id="IPR051121">
    <property type="entry name" value="FAH"/>
</dbReference>
<comment type="caution">
    <text evidence="4">The sequence shown here is derived from an EMBL/GenBank/DDBJ whole genome shotgun (WGS) entry which is preliminary data.</text>
</comment>
<dbReference type="GO" id="GO:0019752">
    <property type="term" value="P:carboxylic acid metabolic process"/>
    <property type="evidence" value="ECO:0007669"/>
    <property type="project" value="UniProtKB-ARBA"/>
</dbReference>
<dbReference type="RefSeq" id="WP_130433277.1">
    <property type="nucleotide sequence ID" value="NZ_SGXF01000001.1"/>
</dbReference>
<comment type="similarity">
    <text evidence="1">Belongs to the FAH family.</text>
</comment>
<dbReference type="Proteomes" id="UP000292927">
    <property type="component" value="Unassembled WGS sequence"/>
</dbReference>
<name>A0A4Q7PQU0_9FIRM</name>
<dbReference type="OrthoDB" id="9805307at2"/>
<evidence type="ECO:0000256" key="2">
    <source>
        <dbReference type="ARBA" id="ARBA00022723"/>
    </source>
</evidence>
<dbReference type="PANTHER" id="PTHR42796:SF4">
    <property type="entry name" value="FUMARYLACETOACETATE HYDROLASE DOMAIN-CONTAINING PROTEIN 2A"/>
    <property type="match status" value="1"/>
</dbReference>
<feature type="domain" description="Fumarylacetoacetase-like C-terminal" evidence="3">
    <location>
        <begin position="81"/>
        <end position="293"/>
    </location>
</feature>
<dbReference type="GO" id="GO:0046872">
    <property type="term" value="F:metal ion binding"/>
    <property type="evidence" value="ECO:0007669"/>
    <property type="project" value="UniProtKB-KW"/>
</dbReference>
<dbReference type="InterPro" id="IPR011234">
    <property type="entry name" value="Fumarylacetoacetase-like_C"/>
</dbReference>
<dbReference type="GO" id="GO:0016853">
    <property type="term" value="F:isomerase activity"/>
    <property type="evidence" value="ECO:0007669"/>
    <property type="project" value="UniProtKB-ARBA"/>
</dbReference>
<accession>A0A4Q7PQU0</accession>
<dbReference type="EMBL" id="SGXF01000001">
    <property type="protein sequence ID" value="RZT02686.1"/>
    <property type="molecule type" value="Genomic_DNA"/>
</dbReference>
<proteinExistence type="inferred from homology"/>
<organism evidence="4 5">
    <name type="scientific">Cuneatibacter caecimuris</name>
    <dbReference type="NCBI Taxonomy" id="1796618"/>
    <lineage>
        <taxon>Bacteria</taxon>
        <taxon>Bacillati</taxon>
        <taxon>Bacillota</taxon>
        <taxon>Clostridia</taxon>
        <taxon>Lachnospirales</taxon>
        <taxon>Lachnospiraceae</taxon>
        <taxon>Cuneatibacter</taxon>
    </lineage>
</organism>
<reference evidence="4 5" key="1">
    <citation type="submission" date="2019-02" db="EMBL/GenBank/DDBJ databases">
        <title>Genomic Encyclopedia of Type Strains, Phase IV (KMG-IV): sequencing the most valuable type-strain genomes for metagenomic binning, comparative biology and taxonomic classification.</title>
        <authorList>
            <person name="Goeker M."/>
        </authorList>
    </citation>
    <scope>NUCLEOTIDE SEQUENCE [LARGE SCALE GENOMIC DNA]</scope>
    <source>
        <strain evidence="4 5">DSM 29486</strain>
    </source>
</reference>
<evidence type="ECO:0000256" key="1">
    <source>
        <dbReference type="ARBA" id="ARBA00010211"/>
    </source>
</evidence>
<dbReference type="PANTHER" id="PTHR42796">
    <property type="entry name" value="FUMARYLACETOACETATE HYDROLASE DOMAIN-CONTAINING PROTEIN 2A-RELATED"/>
    <property type="match status" value="1"/>
</dbReference>
<keyword evidence="2" id="KW-0479">Metal-binding</keyword>
<evidence type="ECO:0000259" key="3">
    <source>
        <dbReference type="Pfam" id="PF01557"/>
    </source>
</evidence>
<dbReference type="InterPro" id="IPR036663">
    <property type="entry name" value="Fumarylacetoacetase_C_sf"/>
</dbReference>
<gene>
    <name evidence="4" type="ORF">EV209_0810</name>
</gene>
<dbReference type="SUPFAM" id="SSF56529">
    <property type="entry name" value="FAH"/>
    <property type="match status" value="1"/>
</dbReference>
<protein>
    <submittedName>
        <fullName evidence="4">2-keto-4-pentenoate hydratase/2-oxohepta-3-ene-1,7-dioic acid hydratase in catechol pathway</fullName>
    </submittedName>
</protein>